<evidence type="ECO:0000313" key="1">
    <source>
        <dbReference type="EMBL" id="KWN16063.1"/>
    </source>
</evidence>
<protein>
    <submittedName>
        <fullName evidence="1">Uncharacterized protein</fullName>
    </submittedName>
</protein>
<proteinExistence type="predicted"/>
<name>A0A102IUE7_9BURK</name>
<evidence type="ECO:0000313" key="2">
    <source>
        <dbReference type="Proteomes" id="UP000068016"/>
    </source>
</evidence>
<comment type="caution">
    <text evidence="1">The sequence shown here is derived from an EMBL/GenBank/DDBJ whole genome shotgun (WGS) entry which is preliminary data.</text>
</comment>
<sequence length="92" mass="10139">MNLELNCVRKLRHAQSKCFGLRCRRARAVDGAMCDRMAAASRDAGVSVVRDAVFGCGRLARDAAAPIGTHRRGWRVNGKVYRCTVRNGMTDT</sequence>
<dbReference type="AlphaFoldDB" id="A0A102IUE7"/>
<dbReference type="Proteomes" id="UP000068016">
    <property type="component" value="Unassembled WGS sequence"/>
</dbReference>
<gene>
    <name evidence="1" type="ORF">WT83_15330</name>
</gene>
<organism evidence="1 2">
    <name type="scientific">Burkholderia territorii</name>
    <dbReference type="NCBI Taxonomy" id="1503055"/>
    <lineage>
        <taxon>Bacteria</taxon>
        <taxon>Pseudomonadati</taxon>
        <taxon>Pseudomonadota</taxon>
        <taxon>Betaproteobacteria</taxon>
        <taxon>Burkholderiales</taxon>
        <taxon>Burkholderiaceae</taxon>
        <taxon>Burkholderia</taxon>
        <taxon>Burkholderia cepacia complex</taxon>
    </lineage>
</organism>
<dbReference type="RefSeq" id="WP_059630674.1">
    <property type="nucleotide sequence ID" value="NZ_LOTG01000011.1"/>
</dbReference>
<reference evidence="1 2" key="1">
    <citation type="submission" date="2015-11" db="EMBL/GenBank/DDBJ databases">
        <title>Expanding the genomic diversity of Burkholderia species for the development of highly accurate diagnostics.</title>
        <authorList>
            <person name="Sahl J."/>
            <person name="Keim P."/>
            <person name="Wagner D."/>
        </authorList>
    </citation>
    <scope>NUCLEOTIDE SEQUENCE [LARGE SCALE GENOMIC DNA]</scope>
    <source>
        <strain evidence="1 2">MSMB793WGS</strain>
    </source>
</reference>
<accession>A0A102IUE7</accession>
<dbReference type="EMBL" id="LPLZ01000042">
    <property type="protein sequence ID" value="KWN16063.1"/>
    <property type="molecule type" value="Genomic_DNA"/>
</dbReference>